<protein>
    <submittedName>
        <fullName evidence="1">Uncharacterized protein</fullName>
    </submittedName>
</protein>
<evidence type="ECO:0000313" key="2">
    <source>
        <dbReference type="Proteomes" id="UP000680638"/>
    </source>
</evidence>
<name>A0ABQ4LWV5_9BACL</name>
<dbReference type="EMBL" id="BORW01000011">
    <property type="protein sequence ID" value="GIO67750.1"/>
    <property type="molecule type" value="Genomic_DNA"/>
</dbReference>
<sequence>MAKTILKDLRMTTESRSYIDAMHAVLTHAGWTSCSKAMLAGMTVTGFRFAVHRHLTAESPTAYNWVAENFLAADFMGVTASSSAGFAFHPTFPLYRQEAVAEIKASLDRGIGAVFWKDCFAVAAGYDDEEGILYYDDGSGHGLQRLPYGEFGQNRSPYWYYQILEDTVELDPIEIYKESLMQAIYKWETHDRMLPEADYACGSKAYDAIKQALHGGAFDPVQAGEVFECYAAAKRDVGEYIGVLASLWPQLEPAAQAYRKTAQAFLDVLGLIAEDPSMKRQARNLVRLFDEAQRAEQEAIGLIKSFMHERIRNRFDHVGLR</sequence>
<proteinExistence type="predicted"/>
<keyword evidence="2" id="KW-1185">Reference proteome</keyword>
<reference evidence="1 2" key="1">
    <citation type="submission" date="2021-03" db="EMBL/GenBank/DDBJ databases">
        <title>Antimicrobial resistance genes in bacteria isolated from Japanese honey, and their potential for conferring macrolide and lincosamide resistance in the American foulbrood pathogen Paenibacillus larvae.</title>
        <authorList>
            <person name="Okamoto M."/>
            <person name="Kumagai M."/>
            <person name="Kanamori H."/>
            <person name="Takamatsu D."/>
        </authorList>
    </citation>
    <scope>NUCLEOTIDE SEQUENCE [LARGE SCALE GENOMIC DNA]</scope>
    <source>
        <strain evidence="1 2">J21TS3</strain>
    </source>
</reference>
<organism evidence="1 2">
    <name type="scientific">Paenibacillus cookii</name>
    <dbReference type="NCBI Taxonomy" id="157839"/>
    <lineage>
        <taxon>Bacteria</taxon>
        <taxon>Bacillati</taxon>
        <taxon>Bacillota</taxon>
        <taxon>Bacilli</taxon>
        <taxon>Bacillales</taxon>
        <taxon>Paenibacillaceae</taxon>
        <taxon>Paenibacillus</taxon>
    </lineage>
</organism>
<comment type="caution">
    <text evidence="1">The sequence shown here is derived from an EMBL/GenBank/DDBJ whole genome shotgun (WGS) entry which is preliminary data.</text>
</comment>
<accession>A0ABQ4LWV5</accession>
<dbReference type="PROSITE" id="PS51257">
    <property type="entry name" value="PROKAR_LIPOPROTEIN"/>
    <property type="match status" value="1"/>
</dbReference>
<dbReference type="Proteomes" id="UP000680638">
    <property type="component" value="Unassembled WGS sequence"/>
</dbReference>
<evidence type="ECO:0000313" key="1">
    <source>
        <dbReference type="EMBL" id="GIO67750.1"/>
    </source>
</evidence>
<gene>
    <name evidence="1" type="ORF">J21TS3_25710</name>
</gene>
<dbReference type="RefSeq" id="WP_212950064.1">
    <property type="nucleotide sequence ID" value="NZ_BORW01000011.1"/>
</dbReference>